<dbReference type="InterPro" id="IPR003018">
    <property type="entry name" value="GAF"/>
</dbReference>
<feature type="domain" description="FHA" evidence="1">
    <location>
        <begin position="25"/>
        <end position="74"/>
    </location>
</feature>
<dbReference type="SUPFAM" id="SSF49879">
    <property type="entry name" value="SMAD/FHA domain"/>
    <property type="match status" value="1"/>
</dbReference>
<dbReference type="SMART" id="SM00044">
    <property type="entry name" value="CYCc"/>
    <property type="match status" value="1"/>
</dbReference>
<sequence>MPVLQLIMNPGLSDEQVFPLGPGSTLIGRDPENQVSILHKSLSRHHARLETSHGKVVLTDLDSKNGTFIRGTRVKASCELQPGDTFTCGAVHFRLVAQSVEQVVNPTMTHTAPTLSQVSMQELLGGLGLEGSRTSALKLSALAEAERGRDKLQILLKVSQLLSSPGTIDSLMERSLNLVFQILEVDRAVILLVEPRTGALLPRVTRTSEEVKSPGQIYSKHIVNYVQQHGVAALFSDARLDPRLETSESVMQQSIYAAMCAPLKVRDELLGVLYVDNLRIPERFSQEDLEFLSSFANQVAIALENSMLYRRIEQEAVVRSNYQRFFPPSALKRLEQSSSGMVLGARETEVTTLFSDIAGFTQMSSRMRPIEVVDMLNEYFPVMADIVFEQEGTLEKYIGDALMAIWGAPFSHPDDADRALWAAVRMQQELVPLNERRRARQQEEIRVHIGLNTGPVAAGNIGSNRFLQYATIGDTTNVASRVCSAAQSGEVLITQSTYDRLVERQRWKLELLPPVQVKGKDAPLTLYRVDWRDMKAPGT</sequence>
<dbReference type="CDD" id="cd07302">
    <property type="entry name" value="CHD"/>
    <property type="match status" value="1"/>
</dbReference>
<evidence type="ECO:0000313" key="3">
    <source>
        <dbReference type="EMBL" id="MDY7227559.1"/>
    </source>
</evidence>
<dbReference type="Gene3D" id="3.30.450.40">
    <property type="match status" value="1"/>
</dbReference>
<dbReference type="Gene3D" id="2.60.200.20">
    <property type="match status" value="1"/>
</dbReference>
<dbReference type="SMART" id="SM00240">
    <property type="entry name" value="FHA"/>
    <property type="match status" value="1"/>
</dbReference>
<gene>
    <name evidence="3" type="ORF">SYV04_14195</name>
</gene>
<keyword evidence="4" id="KW-1185">Reference proteome</keyword>
<dbReference type="PANTHER" id="PTHR43081">
    <property type="entry name" value="ADENYLATE CYCLASE, TERMINAL-DIFFERENTIATION SPECIFIC-RELATED"/>
    <property type="match status" value="1"/>
</dbReference>
<name>A0ABU5H379_9BACT</name>
<accession>A0ABU5H379</accession>
<organism evidence="3 4">
    <name type="scientific">Hyalangium rubrum</name>
    <dbReference type="NCBI Taxonomy" id="3103134"/>
    <lineage>
        <taxon>Bacteria</taxon>
        <taxon>Pseudomonadati</taxon>
        <taxon>Myxococcota</taxon>
        <taxon>Myxococcia</taxon>
        <taxon>Myxococcales</taxon>
        <taxon>Cystobacterineae</taxon>
        <taxon>Archangiaceae</taxon>
        <taxon>Hyalangium</taxon>
    </lineage>
</organism>
<dbReference type="PANTHER" id="PTHR43081:SF1">
    <property type="entry name" value="ADENYLATE CYCLASE, TERMINAL-DIFFERENTIATION SPECIFIC"/>
    <property type="match status" value="1"/>
</dbReference>
<dbReference type="RefSeq" id="WP_321546280.1">
    <property type="nucleotide sequence ID" value="NZ_JAXIVS010000004.1"/>
</dbReference>
<proteinExistence type="predicted"/>
<feature type="domain" description="Guanylate cyclase" evidence="2">
    <location>
        <begin position="351"/>
        <end position="483"/>
    </location>
</feature>
<dbReference type="Pfam" id="PF00211">
    <property type="entry name" value="Guanylate_cyc"/>
    <property type="match status" value="1"/>
</dbReference>
<dbReference type="SUPFAM" id="SSF55781">
    <property type="entry name" value="GAF domain-like"/>
    <property type="match status" value="1"/>
</dbReference>
<dbReference type="InterPro" id="IPR029787">
    <property type="entry name" value="Nucleotide_cyclase"/>
</dbReference>
<evidence type="ECO:0000259" key="1">
    <source>
        <dbReference type="PROSITE" id="PS50006"/>
    </source>
</evidence>
<dbReference type="PROSITE" id="PS50125">
    <property type="entry name" value="GUANYLATE_CYCLASE_2"/>
    <property type="match status" value="1"/>
</dbReference>
<dbReference type="InterPro" id="IPR000253">
    <property type="entry name" value="FHA_dom"/>
</dbReference>
<dbReference type="EMBL" id="JAXIVS010000004">
    <property type="protein sequence ID" value="MDY7227559.1"/>
    <property type="molecule type" value="Genomic_DNA"/>
</dbReference>
<dbReference type="PROSITE" id="PS50006">
    <property type="entry name" value="FHA_DOMAIN"/>
    <property type="match status" value="1"/>
</dbReference>
<dbReference type="Proteomes" id="UP001291309">
    <property type="component" value="Unassembled WGS sequence"/>
</dbReference>
<dbReference type="Gene3D" id="3.30.70.1230">
    <property type="entry name" value="Nucleotide cyclase"/>
    <property type="match status" value="1"/>
</dbReference>
<dbReference type="InterPro" id="IPR008984">
    <property type="entry name" value="SMAD_FHA_dom_sf"/>
</dbReference>
<comment type="caution">
    <text evidence="3">The sequence shown here is derived from an EMBL/GenBank/DDBJ whole genome shotgun (WGS) entry which is preliminary data.</text>
</comment>
<dbReference type="Pfam" id="PF00498">
    <property type="entry name" value="FHA"/>
    <property type="match status" value="1"/>
</dbReference>
<evidence type="ECO:0000313" key="4">
    <source>
        <dbReference type="Proteomes" id="UP001291309"/>
    </source>
</evidence>
<dbReference type="CDD" id="cd00060">
    <property type="entry name" value="FHA"/>
    <property type="match status" value="1"/>
</dbReference>
<dbReference type="Pfam" id="PF01590">
    <property type="entry name" value="GAF"/>
    <property type="match status" value="1"/>
</dbReference>
<dbReference type="SUPFAM" id="SSF55073">
    <property type="entry name" value="Nucleotide cyclase"/>
    <property type="match status" value="1"/>
</dbReference>
<protein>
    <submittedName>
        <fullName evidence="3">Adenylate/guanylate cyclase domain-containing protein</fullName>
    </submittedName>
</protein>
<dbReference type="InterPro" id="IPR001054">
    <property type="entry name" value="A/G_cyclase"/>
</dbReference>
<dbReference type="InterPro" id="IPR050697">
    <property type="entry name" value="Adenylyl/Guanylyl_Cyclase_3/4"/>
</dbReference>
<dbReference type="InterPro" id="IPR029016">
    <property type="entry name" value="GAF-like_dom_sf"/>
</dbReference>
<evidence type="ECO:0000259" key="2">
    <source>
        <dbReference type="PROSITE" id="PS50125"/>
    </source>
</evidence>
<reference evidence="3 4" key="1">
    <citation type="submission" date="2023-12" db="EMBL/GenBank/DDBJ databases">
        <title>the genome sequence of Hyalangium sp. s54d21.</title>
        <authorList>
            <person name="Zhang X."/>
        </authorList>
    </citation>
    <scope>NUCLEOTIDE SEQUENCE [LARGE SCALE GENOMIC DNA]</scope>
    <source>
        <strain evidence="4">s54d21</strain>
    </source>
</reference>
<dbReference type="SMART" id="SM00065">
    <property type="entry name" value="GAF"/>
    <property type="match status" value="1"/>
</dbReference>